<evidence type="ECO:0000256" key="7">
    <source>
        <dbReference type="ARBA" id="ARBA00022927"/>
    </source>
</evidence>
<dbReference type="InterPro" id="IPR040463">
    <property type="entry name" value="BAP29/BAP31_N"/>
</dbReference>
<dbReference type="Gene3D" id="1.20.5.110">
    <property type="match status" value="1"/>
</dbReference>
<dbReference type="PANTHER" id="PTHR12701:SF20">
    <property type="entry name" value="ENDOPLASMIC RETICULUM TRANSMEMBRANE PROTEIN"/>
    <property type="match status" value="1"/>
</dbReference>
<accession>E0VSZ3</accession>
<dbReference type="OrthoDB" id="435607at2759"/>
<evidence type="ECO:0000256" key="3">
    <source>
        <dbReference type="ARBA" id="ARBA00022448"/>
    </source>
</evidence>
<feature type="coiled-coil region" evidence="12">
    <location>
        <begin position="163"/>
        <end position="204"/>
    </location>
</feature>
<comment type="function">
    <text evidence="11">May play a role in anterograde transport of membrane proteins from the endoplasmic reticulum to the Golgi.</text>
</comment>
<evidence type="ECO:0000256" key="5">
    <source>
        <dbReference type="ARBA" id="ARBA00022824"/>
    </source>
</evidence>
<evidence type="ECO:0000256" key="4">
    <source>
        <dbReference type="ARBA" id="ARBA00022692"/>
    </source>
</evidence>
<keyword evidence="7 11" id="KW-0653">Protein transport</keyword>
<dbReference type="KEGG" id="phu:Phum_PHUM424560"/>
<keyword evidence="17" id="KW-1185">Reference proteome</keyword>
<dbReference type="STRING" id="121224.E0VSZ3"/>
<feature type="transmembrane region" description="Helical" evidence="11">
    <location>
        <begin position="6"/>
        <end position="28"/>
    </location>
</feature>
<keyword evidence="5 11" id="KW-0256">Endoplasmic reticulum</keyword>
<evidence type="ECO:0000256" key="2">
    <source>
        <dbReference type="ARBA" id="ARBA00007956"/>
    </source>
</evidence>
<dbReference type="Proteomes" id="UP000009046">
    <property type="component" value="Unassembled WGS sequence"/>
</dbReference>
<dbReference type="GO" id="GO:0005789">
    <property type="term" value="C:endoplasmic reticulum membrane"/>
    <property type="evidence" value="ECO:0007669"/>
    <property type="project" value="UniProtKB-SubCell"/>
</dbReference>
<comment type="subcellular location">
    <subcellularLocation>
        <location evidence="1 11">Endoplasmic reticulum membrane</location>
        <topology evidence="1 11">Multi-pass membrane protein</topology>
    </subcellularLocation>
</comment>
<dbReference type="RefSeq" id="XP_002429237.1">
    <property type="nucleotide sequence ID" value="XM_002429192.1"/>
</dbReference>
<dbReference type="HOGENOM" id="CLU_070975_0_0_1"/>
<reference evidence="15" key="2">
    <citation type="submission" date="2007-04" db="EMBL/GenBank/DDBJ databases">
        <title>The genome of the human body louse.</title>
        <authorList>
            <consortium name="The Human Body Louse Genome Consortium"/>
            <person name="Kirkness E."/>
            <person name="Walenz B."/>
            <person name="Hass B."/>
            <person name="Bruggner R."/>
            <person name="Strausberg R."/>
        </authorList>
    </citation>
    <scope>NUCLEOTIDE SEQUENCE</scope>
    <source>
        <strain evidence="15">USDA</strain>
    </source>
</reference>
<proteinExistence type="inferred from homology"/>
<evidence type="ECO:0000256" key="10">
    <source>
        <dbReference type="ARBA" id="ARBA00023136"/>
    </source>
</evidence>
<dbReference type="OMA" id="EMGLFML"/>
<dbReference type="GO" id="GO:0070973">
    <property type="term" value="P:protein localization to endoplasmic reticulum exit site"/>
    <property type="evidence" value="ECO:0007669"/>
    <property type="project" value="UniProtKB-UniRule"/>
</dbReference>
<dbReference type="Pfam" id="PF18035">
    <property type="entry name" value="Bap31_Bap29_C"/>
    <property type="match status" value="1"/>
</dbReference>
<dbReference type="EnsemblMetazoa" id="PHUM424560-RA">
    <property type="protein sequence ID" value="PHUM424560-PA"/>
    <property type="gene ID" value="PHUM424560"/>
</dbReference>
<dbReference type="InParanoid" id="E0VSZ3"/>
<feature type="transmembrane region" description="Helical" evidence="11">
    <location>
        <begin position="105"/>
        <end position="122"/>
    </location>
</feature>
<dbReference type="eggNOG" id="KOG1962">
    <property type="taxonomic scope" value="Eukaryota"/>
</dbReference>
<keyword evidence="10 11" id="KW-0472">Membrane</keyword>
<keyword evidence="15" id="KW-0675">Receptor</keyword>
<dbReference type="EMBL" id="AAZO01005189">
    <property type="status" value="NOT_ANNOTATED_CDS"/>
    <property type="molecule type" value="Genomic_DNA"/>
</dbReference>
<dbReference type="PANTHER" id="PTHR12701">
    <property type="entry name" value="BCR-ASSOCIATED PROTEIN, BAP"/>
    <property type="match status" value="1"/>
</dbReference>
<organism>
    <name type="scientific">Pediculus humanus subsp. corporis</name>
    <name type="common">Body louse</name>
    <dbReference type="NCBI Taxonomy" id="121224"/>
    <lineage>
        <taxon>Eukaryota</taxon>
        <taxon>Metazoa</taxon>
        <taxon>Ecdysozoa</taxon>
        <taxon>Arthropoda</taxon>
        <taxon>Hexapoda</taxon>
        <taxon>Insecta</taxon>
        <taxon>Pterygota</taxon>
        <taxon>Neoptera</taxon>
        <taxon>Paraneoptera</taxon>
        <taxon>Psocodea</taxon>
        <taxon>Troctomorpha</taxon>
        <taxon>Phthiraptera</taxon>
        <taxon>Anoplura</taxon>
        <taxon>Pediculidae</taxon>
        <taxon>Pediculus</taxon>
    </lineage>
</organism>
<dbReference type="GO" id="GO:0006888">
    <property type="term" value="P:endoplasmic reticulum to Golgi vesicle-mediated transport"/>
    <property type="evidence" value="ECO:0007669"/>
    <property type="project" value="UniProtKB-UniRule"/>
</dbReference>
<evidence type="ECO:0000256" key="11">
    <source>
        <dbReference type="RuleBase" id="RU367026"/>
    </source>
</evidence>
<dbReference type="InterPro" id="IPR041672">
    <property type="entry name" value="Bap31/Bap29_C"/>
</dbReference>
<evidence type="ECO:0000259" key="13">
    <source>
        <dbReference type="Pfam" id="PF05529"/>
    </source>
</evidence>
<keyword evidence="3 11" id="KW-0813">Transport</keyword>
<evidence type="ECO:0000256" key="12">
    <source>
        <dbReference type="SAM" id="Coils"/>
    </source>
</evidence>
<feature type="transmembrane region" description="Helical" evidence="11">
    <location>
        <begin position="40"/>
        <end position="64"/>
    </location>
</feature>
<comment type="similarity">
    <text evidence="2 11">Belongs to the BCAP29/BCAP31 family.</text>
</comment>
<evidence type="ECO:0000313" key="15">
    <source>
        <dbReference type="EMBL" id="EEB16499.1"/>
    </source>
</evidence>
<keyword evidence="6 11" id="KW-0931">ER-Golgi transport</keyword>
<dbReference type="EMBL" id="DS235758">
    <property type="protein sequence ID" value="EEB16499.1"/>
    <property type="molecule type" value="Genomic_DNA"/>
</dbReference>
<dbReference type="InterPro" id="IPR008417">
    <property type="entry name" value="BAP29/BAP31"/>
</dbReference>
<keyword evidence="4 11" id="KW-0812">Transmembrane</keyword>
<feature type="domain" description="Bap31/Bap29 cytoplasmic coiled-coil" evidence="14">
    <location>
        <begin position="176"/>
        <end position="210"/>
    </location>
</feature>
<protein>
    <recommendedName>
        <fullName evidence="11">Endoplasmic reticulum transmembrane protein</fullName>
    </recommendedName>
</protein>
<dbReference type="AlphaFoldDB" id="E0VSZ3"/>
<keyword evidence="8 11" id="KW-1133">Transmembrane helix</keyword>
<evidence type="ECO:0000256" key="9">
    <source>
        <dbReference type="ARBA" id="ARBA00023054"/>
    </source>
</evidence>
<evidence type="ECO:0000259" key="14">
    <source>
        <dbReference type="Pfam" id="PF18035"/>
    </source>
</evidence>
<reference evidence="15" key="1">
    <citation type="submission" date="2007-04" db="EMBL/GenBank/DDBJ databases">
        <title>Annotation of Pediculus humanus corporis strain USDA.</title>
        <authorList>
            <person name="Kirkness E."/>
            <person name="Hannick L."/>
            <person name="Hass B."/>
            <person name="Bruggner R."/>
            <person name="Lawson D."/>
            <person name="Bidwell S."/>
            <person name="Joardar V."/>
            <person name="Caler E."/>
            <person name="Walenz B."/>
            <person name="Inman J."/>
            <person name="Schobel S."/>
            <person name="Galinsky K."/>
            <person name="Amedeo P."/>
            <person name="Strausberg R."/>
        </authorList>
    </citation>
    <scope>NUCLEOTIDE SEQUENCE</scope>
    <source>
        <strain evidence="15">USDA</strain>
    </source>
</reference>
<dbReference type="GO" id="GO:0006886">
    <property type="term" value="P:intracellular protein transport"/>
    <property type="evidence" value="ECO:0007669"/>
    <property type="project" value="UniProtKB-UniRule"/>
</dbReference>
<sequence length="224" mass="25608">MSIQWTLIAGFLYFEVAVVLLLVLPVASPKKWQRIFRSRFLNALGAQASFYFYVLLIILVIFLMDALKDMMKYSNSESGDKSQTHSHLDAEMQMNMKKFRAQRNFYISGFALFLSLVIRRLCHLISNLAVMQAQSEAALKQAANASSSAKSLLNQIDAQNHSNEAHDEEVKGLKLEISKLKKELEAEKLDKETVRKQAESTNAEYDRVMLMLTLIFKKNYVVKC</sequence>
<dbReference type="GeneID" id="8229923"/>
<feature type="domain" description="BAP29/BAP31 transmembrane" evidence="13">
    <location>
        <begin position="1"/>
        <end position="137"/>
    </location>
</feature>
<keyword evidence="9 12" id="KW-0175">Coiled coil</keyword>
<evidence type="ECO:0000313" key="16">
    <source>
        <dbReference type="EnsemblMetazoa" id="PHUM424560-PA"/>
    </source>
</evidence>
<gene>
    <name evidence="16" type="primary">8229923</name>
    <name evidence="15" type="ORF">Phum_PHUM424560</name>
</gene>
<dbReference type="CTD" id="8229923"/>
<dbReference type="VEuPathDB" id="VectorBase:PHUM424560"/>
<evidence type="ECO:0000256" key="6">
    <source>
        <dbReference type="ARBA" id="ARBA00022892"/>
    </source>
</evidence>
<evidence type="ECO:0000256" key="1">
    <source>
        <dbReference type="ARBA" id="ARBA00004477"/>
    </source>
</evidence>
<dbReference type="FunCoup" id="E0VSZ3">
    <property type="interactions" value="1056"/>
</dbReference>
<dbReference type="Pfam" id="PF05529">
    <property type="entry name" value="Bap31"/>
    <property type="match status" value="1"/>
</dbReference>
<name>E0VSZ3_PEDHC</name>
<evidence type="ECO:0000256" key="8">
    <source>
        <dbReference type="ARBA" id="ARBA00022989"/>
    </source>
</evidence>
<evidence type="ECO:0000313" key="17">
    <source>
        <dbReference type="Proteomes" id="UP000009046"/>
    </source>
</evidence>
<reference evidence="16" key="3">
    <citation type="submission" date="2021-02" db="UniProtKB">
        <authorList>
            <consortium name="EnsemblMetazoa"/>
        </authorList>
    </citation>
    <scope>IDENTIFICATION</scope>
    <source>
        <strain evidence="16">USDA</strain>
    </source>
</reference>